<protein>
    <recommendedName>
        <fullName evidence="3">BD-FAE-like domain-containing protein</fullName>
    </recommendedName>
</protein>
<dbReference type="RefSeq" id="WP_236982442.1">
    <property type="nucleotide sequence ID" value="NZ_AP023086.1"/>
</dbReference>
<dbReference type="Proteomes" id="UP001320119">
    <property type="component" value="Chromosome"/>
</dbReference>
<sequence>MIARHFPQIKAFFISISSLCLAACSPTTLLNKLNSAEKFKTDNNIAYGPHARQALDIYSPPDNNNGCVIVFAYGGSWDSGDKNMYGFVGAALGRKGHTVVIPNYRLYPEVKFPTFVEDFALSIAQPKVQQLIQQKPLILMGHSAGAMLAGLVSFDTTYLEAAGLNKEKVAGYISLSGPHDFFLPSQKPRWLDMFGEKPEQQIQALTVNHIHPDNPPTLLLHGEDDTIVVPESATVLQQKLQSAGVPATAHIYTNVSHKDIIVATSRGLNFLAPTLRDIEQFLKPICQAANR</sequence>
<name>A0AAN1WIG7_9GAMM</name>
<dbReference type="GO" id="GO:0016787">
    <property type="term" value="F:hydrolase activity"/>
    <property type="evidence" value="ECO:0007669"/>
    <property type="project" value="UniProtKB-KW"/>
</dbReference>
<keyword evidence="2" id="KW-0732">Signal</keyword>
<dbReference type="KEGG" id="marq:MARGE09_P2429"/>
<keyword evidence="5" id="KW-1185">Reference proteome</keyword>
<proteinExistence type="predicted"/>
<evidence type="ECO:0000256" key="1">
    <source>
        <dbReference type="ARBA" id="ARBA00022801"/>
    </source>
</evidence>
<dbReference type="SUPFAM" id="SSF53474">
    <property type="entry name" value="alpha/beta-Hydrolases"/>
    <property type="match status" value="1"/>
</dbReference>
<dbReference type="AlphaFoldDB" id="A0AAN1WIG7"/>
<dbReference type="InterPro" id="IPR049492">
    <property type="entry name" value="BD-FAE-like_dom"/>
</dbReference>
<dbReference type="InterPro" id="IPR029058">
    <property type="entry name" value="AB_hydrolase_fold"/>
</dbReference>
<feature type="domain" description="BD-FAE-like" evidence="3">
    <location>
        <begin position="55"/>
        <end position="240"/>
    </location>
</feature>
<evidence type="ECO:0000313" key="4">
    <source>
        <dbReference type="EMBL" id="BCD98228.1"/>
    </source>
</evidence>
<feature type="signal peptide" evidence="2">
    <location>
        <begin position="1"/>
        <end position="22"/>
    </location>
</feature>
<dbReference type="EMBL" id="AP023086">
    <property type="protein sequence ID" value="BCD98228.1"/>
    <property type="molecule type" value="Genomic_DNA"/>
</dbReference>
<evidence type="ECO:0000256" key="2">
    <source>
        <dbReference type="SAM" id="SignalP"/>
    </source>
</evidence>
<dbReference type="PANTHER" id="PTHR48081:SF9">
    <property type="entry name" value="CARBOXYLESTERASE"/>
    <property type="match status" value="1"/>
</dbReference>
<dbReference type="Gene3D" id="3.40.50.1820">
    <property type="entry name" value="alpha/beta hydrolase"/>
    <property type="match status" value="1"/>
</dbReference>
<dbReference type="InterPro" id="IPR050300">
    <property type="entry name" value="GDXG_lipolytic_enzyme"/>
</dbReference>
<evidence type="ECO:0000313" key="5">
    <source>
        <dbReference type="Proteomes" id="UP001320119"/>
    </source>
</evidence>
<dbReference type="Pfam" id="PF20434">
    <property type="entry name" value="BD-FAE"/>
    <property type="match status" value="1"/>
</dbReference>
<evidence type="ECO:0000259" key="3">
    <source>
        <dbReference type="Pfam" id="PF20434"/>
    </source>
</evidence>
<dbReference type="PANTHER" id="PTHR48081">
    <property type="entry name" value="AB HYDROLASE SUPERFAMILY PROTEIN C4A8.06C"/>
    <property type="match status" value="1"/>
</dbReference>
<accession>A0AAN1WIG7</accession>
<reference evidence="4 5" key="1">
    <citation type="journal article" date="2022" name="IScience">
        <title>An ultrasensitive nanofiber-based assay for enzymatic hydrolysis and deep-sea microbial degradation of cellulose.</title>
        <authorList>
            <person name="Tsudome M."/>
            <person name="Tachioka M."/>
            <person name="Miyazaki M."/>
            <person name="Uchimura K."/>
            <person name="Tsuda M."/>
            <person name="Takaki Y."/>
            <person name="Deguchi S."/>
        </authorList>
    </citation>
    <scope>NUCLEOTIDE SEQUENCE [LARGE SCALE GENOMIC DNA]</scope>
    <source>
        <strain evidence="4 5">GE09</strain>
    </source>
</reference>
<keyword evidence="1" id="KW-0378">Hydrolase</keyword>
<organism evidence="4 5">
    <name type="scientific">Marinagarivorans cellulosilyticus</name>
    <dbReference type="NCBI Taxonomy" id="2721545"/>
    <lineage>
        <taxon>Bacteria</taxon>
        <taxon>Pseudomonadati</taxon>
        <taxon>Pseudomonadota</taxon>
        <taxon>Gammaproteobacteria</taxon>
        <taxon>Cellvibrionales</taxon>
        <taxon>Cellvibrionaceae</taxon>
        <taxon>Marinagarivorans</taxon>
    </lineage>
</organism>
<gene>
    <name evidence="4" type="ORF">MARGE09_P2429</name>
</gene>
<feature type="chain" id="PRO_5042963966" description="BD-FAE-like domain-containing protein" evidence="2">
    <location>
        <begin position="23"/>
        <end position="291"/>
    </location>
</feature>